<sequence length="598" mass="68006">MFKKKKNIFFIAGLVIVLIVLVKIVPEIPYRSNIPSLPDLTNVSDSLRVQIKVASSKAYRNPSCDNLGRLGMVYHSSTYYKEAQVCYELAIKRDKTQWIWNYYLGSLNMEMGESEKAITNFKTVIKLNPDNHLAWYYLGIAYENIGENDKAELAFLNIESLKGDDSRGELPQRTDHFTLNIYARYQMARIYMKAEKLGYAENVLRQILYENRSFGAAYRLLGDIYSKKGNKALSDQFILRANDKITYNIPVDNLMDKLTLLSKSDLYLLKQIDEAKRTIYPEWVYKLISNALQVMPENKYVISKAVKFYVEIGAAKLAFPLLTKHLDYYKDDVNEINEVANLLVKDGAYSESLPYFNQTLKLNPEATDQKLSLVFASYKAGMKDKSLIFLDELINKDKNDVAVISRGIYVLLTLGEIEKAKAYLGELKGTALTNPKVQQCAGMIAEHEGKPDVALTQYEKSFGGDPMDLNTIEMLGNILVKKELWNRAIEHFRKALTYHPNEAFLLERLGTLLITCPVISLRKIDEGIEYAQRAVDHKSCSTETAIAAGSSLAEAYTAKKDKKTALSYLNMVIDLAQNSNTPKDYQLNLQRKLKELSQ</sequence>
<proteinExistence type="predicted"/>
<dbReference type="Pfam" id="PF13181">
    <property type="entry name" value="TPR_8"/>
    <property type="match status" value="1"/>
</dbReference>
<name>A0A5K7SGE2_9BACT</name>
<gene>
    <name evidence="2" type="ORF">AQPE_4475</name>
</gene>
<dbReference type="EMBL" id="AP018694">
    <property type="protein sequence ID" value="BBE20284.1"/>
    <property type="molecule type" value="Genomic_DNA"/>
</dbReference>
<dbReference type="Proteomes" id="UP001193389">
    <property type="component" value="Chromosome"/>
</dbReference>
<dbReference type="RefSeq" id="WP_318348445.1">
    <property type="nucleotide sequence ID" value="NZ_AP018694.1"/>
</dbReference>
<keyword evidence="1" id="KW-0802">TPR repeat</keyword>
<organism evidence="2 3">
    <name type="scientific">Aquipluma nitroreducens</name>
    <dbReference type="NCBI Taxonomy" id="2010828"/>
    <lineage>
        <taxon>Bacteria</taxon>
        <taxon>Pseudomonadati</taxon>
        <taxon>Bacteroidota</taxon>
        <taxon>Bacteroidia</taxon>
        <taxon>Marinilabiliales</taxon>
        <taxon>Prolixibacteraceae</taxon>
        <taxon>Aquipluma</taxon>
    </lineage>
</organism>
<dbReference type="KEGG" id="anf:AQPE_4475"/>
<accession>A0A5K7SGE2</accession>
<keyword evidence="3" id="KW-1185">Reference proteome</keyword>
<dbReference type="PROSITE" id="PS50005">
    <property type="entry name" value="TPR"/>
    <property type="match status" value="3"/>
</dbReference>
<dbReference type="SMART" id="SM00028">
    <property type="entry name" value="TPR"/>
    <property type="match status" value="7"/>
</dbReference>
<feature type="repeat" description="TPR" evidence="1">
    <location>
        <begin position="469"/>
        <end position="502"/>
    </location>
</feature>
<evidence type="ECO:0000313" key="2">
    <source>
        <dbReference type="EMBL" id="BBE20284.1"/>
    </source>
</evidence>
<dbReference type="Pfam" id="PF13414">
    <property type="entry name" value="TPR_11"/>
    <property type="match status" value="1"/>
</dbReference>
<evidence type="ECO:0000256" key="1">
    <source>
        <dbReference type="PROSITE-ProRule" id="PRU00339"/>
    </source>
</evidence>
<dbReference type="Gene3D" id="1.25.40.10">
    <property type="entry name" value="Tetratricopeptide repeat domain"/>
    <property type="match status" value="2"/>
</dbReference>
<reference evidence="2" key="1">
    <citation type="journal article" date="2020" name="Int. J. Syst. Evol. Microbiol.">
        <title>Aquipluma nitroreducens gen. nov. sp. nov., a novel facultatively anaerobic bacterium isolated from a freshwater lake.</title>
        <authorList>
            <person name="Watanabe M."/>
            <person name="Kojima H."/>
            <person name="Fukui M."/>
        </authorList>
    </citation>
    <scope>NUCLEOTIDE SEQUENCE</scope>
    <source>
        <strain evidence="2">MeG22</strain>
    </source>
</reference>
<feature type="repeat" description="TPR" evidence="1">
    <location>
        <begin position="98"/>
        <end position="131"/>
    </location>
</feature>
<protein>
    <submittedName>
        <fullName evidence="2">TPR domain containing protein</fullName>
    </submittedName>
</protein>
<dbReference type="AlphaFoldDB" id="A0A5K7SGE2"/>
<dbReference type="PANTHER" id="PTHR12558:SF13">
    <property type="entry name" value="CELL DIVISION CYCLE PROTEIN 27 HOMOLOG"/>
    <property type="match status" value="1"/>
</dbReference>
<dbReference type="InterPro" id="IPR011990">
    <property type="entry name" value="TPR-like_helical_dom_sf"/>
</dbReference>
<feature type="repeat" description="TPR" evidence="1">
    <location>
        <begin position="333"/>
        <end position="366"/>
    </location>
</feature>
<dbReference type="InterPro" id="IPR019734">
    <property type="entry name" value="TPR_rpt"/>
</dbReference>
<dbReference type="SUPFAM" id="SSF48452">
    <property type="entry name" value="TPR-like"/>
    <property type="match status" value="2"/>
</dbReference>
<evidence type="ECO:0000313" key="3">
    <source>
        <dbReference type="Proteomes" id="UP001193389"/>
    </source>
</evidence>
<dbReference type="PANTHER" id="PTHR12558">
    <property type="entry name" value="CELL DIVISION CYCLE 16,23,27"/>
    <property type="match status" value="1"/>
</dbReference>